<dbReference type="PANTHER" id="PTHR42831">
    <property type="entry name" value="FE-S PROTEIN MATURATION AUXILIARY FACTOR YITW"/>
    <property type="match status" value="1"/>
</dbReference>
<evidence type="ECO:0000313" key="3">
    <source>
        <dbReference type="Proteomes" id="UP000281771"/>
    </source>
</evidence>
<dbReference type="EMBL" id="RQZA01000003">
    <property type="protein sequence ID" value="RRD31663.1"/>
    <property type="molecule type" value="Genomic_DNA"/>
</dbReference>
<accession>A0A3P1VGZ9</accession>
<dbReference type="AlphaFoldDB" id="A0A3P1VGZ9"/>
<dbReference type="Pfam" id="PF01883">
    <property type="entry name" value="FeS_assembly_P"/>
    <property type="match status" value="1"/>
</dbReference>
<protein>
    <submittedName>
        <fullName evidence="2">Metal-sulfur cluster assembly factor</fullName>
    </submittedName>
</protein>
<dbReference type="PANTHER" id="PTHR42831:SF1">
    <property type="entry name" value="FE-S PROTEIN MATURATION AUXILIARY FACTOR YITW"/>
    <property type="match status" value="1"/>
</dbReference>
<proteinExistence type="predicted"/>
<reference evidence="2 3" key="1">
    <citation type="submission" date="2018-11" db="EMBL/GenBank/DDBJ databases">
        <title>Genomes From Bacteria Associated with the Canine Oral Cavity: a Test Case for Automated Genome-Based Taxonomic Assignment.</title>
        <authorList>
            <person name="Coil D.A."/>
            <person name="Jospin G."/>
            <person name="Darling A.E."/>
            <person name="Wallis C."/>
            <person name="Davis I.J."/>
            <person name="Harris S."/>
            <person name="Eisen J.A."/>
            <person name="Holcombe L.J."/>
            <person name="O'Flynn C."/>
        </authorList>
    </citation>
    <scope>NUCLEOTIDE SEQUENCE [LARGE SCALE GENOMIC DNA]</scope>
    <source>
        <strain evidence="2 3">OH4621_COT-116</strain>
    </source>
</reference>
<organism evidence="2 3">
    <name type="scientific">Streptococcus minor</name>
    <dbReference type="NCBI Taxonomy" id="229549"/>
    <lineage>
        <taxon>Bacteria</taxon>
        <taxon>Bacillati</taxon>
        <taxon>Bacillota</taxon>
        <taxon>Bacilli</taxon>
        <taxon>Lactobacillales</taxon>
        <taxon>Streptococcaceae</taxon>
        <taxon>Streptococcus</taxon>
    </lineage>
</organism>
<dbReference type="STRING" id="1123309.GCA_000377005_00185"/>
<dbReference type="Gene3D" id="3.30.300.130">
    <property type="entry name" value="Fe-S cluster assembly (FSCA)"/>
    <property type="match status" value="1"/>
</dbReference>
<dbReference type="RefSeq" id="WP_018166123.1">
    <property type="nucleotide sequence ID" value="NZ_RQZA01000003.1"/>
</dbReference>
<name>A0A3P1VGZ9_9STRE</name>
<dbReference type="InterPro" id="IPR052339">
    <property type="entry name" value="Fe-S_Maturation_MIP18"/>
</dbReference>
<dbReference type="SUPFAM" id="SSF117916">
    <property type="entry name" value="Fe-S cluster assembly (FSCA) domain-like"/>
    <property type="match status" value="1"/>
</dbReference>
<evidence type="ECO:0000259" key="1">
    <source>
        <dbReference type="Pfam" id="PF01883"/>
    </source>
</evidence>
<sequence>MREDIKINERAAALSDQLIAVLESVYDPEIELDIYNLGLVYEIHLDEQGLCTVTMTFTDAGCSCADTLPIDLVAALKKIEGIEDARVEVVWSPVWKMTRISRIGRITLGISPR</sequence>
<dbReference type="InterPro" id="IPR034904">
    <property type="entry name" value="FSCA_dom_sf"/>
</dbReference>
<comment type="caution">
    <text evidence="2">The sequence shown here is derived from an EMBL/GenBank/DDBJ whole genome shotgun (WGS) entry which is preliminary data.</text>
</comment>
<gene>
    <name evidence="2" type="ORF">EII38_05500</name>
</gene>
<keyword evidence="3" id="KW-1185">Reference proteome</keyword>
<dbReference type="Proteomes" id="UP000281771">
    <property type="component" value="Unassembled WGS sequence"/>
</dbReference>
<dbReference type="InterPro" id="IPR002744">
    <property type="entry name" value="MIP18-like"/>
</dbReference>
<feature type="domain" description="MIP18 family-like" evidence="1">
    <location>
        <begin position="16"/>
        <end position="89"/>
    </location>
</feature>
<evidence type="ECO:0000313" key="2">
    <source>
        <dbReference type="EMBL" id="RRD31663.1"/>
    </source>
</evidence>